<dbReference type="SUPFAM" id="SSF52113">
    <property type="entry name" value="BRCT domain"/>
    <property type="match status" value="1"/>
</dbReference>
<organism evidence="7 8">
    <name type="scientific">Porphyridium purpureum</name>
    <name type="common">Red alga</name>
    <name type="synonym">Porphyridium cruentum</name>
    <dbReference type="NCBI Taxonomy" id="35688"/>
    <lineage>
        <taxon>Eukaryota</taxon>
        <taxon>Rhodophyta</taxon>
        <taxon>Bangiophyceae</taxon>
        <taxon>Porphyridiales</taxon>
        <taxon>Porphyridiaceae</taxon>
        <taxon>Porphyridium</taxon>
    </lineage>
</organism>
<keyword evidence="1 4" id="KW-0690">Ribosome biogenesis</keyword>
<evidence type="ECO:0000256" key="1">
    <source>
        <dbReference type="ARBA" id="ARBA00022517"/>
    </source>
</evidence>
<dbReference type="GO" id="GO:0003723">
    <property type="term" value="F:RNA binding"/>
    <property type="evidence" value="ECO:0007669"/>
    <property type="project" value="TreeGrafter"/>
</dbReference>
<feature type="domain" description="BRCT" evidence="6">
    <location>
        <begin position="334"/>
        <end position="425"/>
    </location>
</feature>
<evidence type="ECO:0000313" key="8">
    <source>
        <dbReference type="Proteomes" id="UP000324585"/>
    </source>
</evidence>
<dbReference type="GO" id="GO:0043021">
    <property type="term" value="F:ribonucleoprotein complex binding"/>
    <property type="evidence" value="ECO:0007669"/>
    <property type="project" value="UniProtKB-UniRule"/>
</dbReference>
<comment type="function">
    <text evidence="4">Required for maturation of ribosomal RNAs and formation of the large ribosomal subunit.</text>
</comment>
<gene>
    <name evidence="7" type="ORF">FVE85_1903</name>
</gene>
<proteinExistence type="inferred from homology"/>
<protein>
    <recommendedName>
        <fullName evidence="4">Pescadillo homolog</fullName>
    </recommendedName>
</protein>
<evidence type="ECO:0000256" key="5">
    <source>
        <dbReference type="SAM" id="MobiDB-lite"/>
    </source>
</evidence>
<dbReference type="PANTHER" id="PTHR12221">
    <property type="entry name" value="PESCADILLO - RELATED"/>
    <property type="match status" value="1"/>
</dbReference>
<dbReference type="HAMAP" id="MF_03028">
    <property type="entry name" value="Pescadillo"/>
    <property type="match status" value="1"/>
</dbReference>
<accession>A0A5J4YX68</accession>
<comment type="subcellular location">
    <subcellularLocation>
        <location evidence="4">Nucleus</location>
        <location evidence="4">Nucleolus</location>
    </subcellularLocation>
    <subcellularLocation>
        <location evidence="4">Nucleus</location>
        <location evidence="4">Nucleoplasm</location>
    </subcellularLocation>
</comment>
<dbReference type="Proteomes" id="UP000324585">
    <property type="component" value="Unassembled WGS sequence"/>
</dbReference>
<evidence type="ECO:0000256" key="2">
    <source>
        <dbReference type="ARBA" id="ARBA00022552"/>
    </source>
</evidence>
<dbReference type="Pfam" id="PF00533">
    <property type="entry name" value="BRCT"/>
    <property type="match status" value="1"/>
</dbReference>
<dbReference type="AlphaFoldDB" id="A0A5J4YX68"/>
<keyword evidence="3 4" id="KW-0539">Nucleus</keyword>
<feature type="compositionally biased region" description="Basic and acidic residues" evidence="5">
    <location>
        <begin position="525"/>
        <end position="541"/>
    </location>
</feature>
<comment type="similarity">
    <text evidence="4">Belongs to the pescadillo family.</text>
</comment>
<name>A0A5J4YX68_PORPP</name>
<evidence type="ECO:0000313" key="7">
    <source>
        <dbReference type="EMBL" id="KAA8495748.1"/>
    </source>
</evidence>
<sequence length="581" mass="65508">MKNKLKKGTRGSATNYITRGKALKKLQLTLTDFRRLCVLKGIYPRDPKKKAEGPLKTYYLAKDIQFLAREPLLDIFRQIRVQKRKIIRAKSRSEPGTLKQLRESMPKYTLDHIVRERYPTFHDALRDLDDPLCMIFLFSSLPALGHISADRVKNCVHLAREFQLYVQQSHSLRKVFASVKGMYYEAEVMGVTVIWLEPHKFAQKLPRDVDYKVMGTFLEFYECLMRFVNFKLFLTLGLSYPPPAAVFSKLRSGTAESGLVADLKQDAGGEMAKKRRSKRDRKSLSVSHESVSAAVQAVMAAAARKEGSQEQVDEEEELAGAQDGGDELDNEDDSKTLLFSGLSFFLGRETPMSVLDFVIRSFGGSVVCETDCRSVGSVRGKITHWVVDRPKLRGEKRVDLEYVQPQWIFDSVNAGILLPVSLYSPGAHLPPHLSPFTKEEEDGYRPAFSEFIERIKAGDTSVLAESAFMLGQAPHVKQGRLELPARREDGHDHEDDAMPAGEGAKDGAGSSRSSAEEEQEEDEKVLDARAAADAKSEEKELAKMMMPRKHQKLYETIMRGRKRRSAKMQTVVAKRRAIDDA</sequence>
<dbReference type="PANTHER" id="PTHR12221:SF6">
    <property type="entry name" value="PESCADILLO HOMOLOG"/>
    <property type="match status" value="1"/>
</dbReference>
<dbReference type="GO" id="GO:0005654">
    <property type="term" value="C:nucleoplasm"/>
    <property type="evidence" value="ECO:0007669"/>
    <property type="project" value="UniProtKB-SubCell"/>
</dbReference>
<evidence type="ECO:0000259" key="6">
    <source>
        <dbReference type="PROSITE" id="PS50172"/>
    </source>
</evidence>
<dbReference type="GO" id="GO:0000463">
    <property type="term" value="P:maturation of LSU-rRNA from tricistronic rRNA transcript (SSU-rRNA, 5.8S rRNA, LSU-rRNA)"/>
    <property type="evidence" value="ECO:0007669"/>
    <property type="project" value="UniProtKB-UniRule"/>
</dbReference>
<keyword evidence="2 4" id="KW-0698">rRNA processing</keyword>
<dbReference type="PROSITE" id="PS50172">
    <property type="entry name" value="BRCT"/>
    <property type="match status" value="1"/>
</dbReference>
<dbReference type="OMA" id="QKVTWIV"/>
<feature type="region of interest" description="Disordered" evidence="5">
    <location>
        <begin position="560"/>
        <end position="581"/>
    </location>
</feature>
<dbReference type="GO" id="GO:0000466">
    <property type="term" value="P:maturation of 5.8S rRNA from tricistronic rRNA transcript (SSU-rRNA, 5.8S rRNA, LSU-rRNA)"/>
    <property type="evidence" value="ECO:0007669"/>
    <property type="project" value="UniProtKB-UniRule"/>
</dbReference>
<dbReference type="OrthoDB" id="10264910at2759"/>
<feature type="compositionally biased region" description="Acidic residues" evidence="5">
    <location>
        <begin position="311"/>
        <end position="332"/>
    </location>
</feature>
<dbReference type="GO" id="GO:0030687">
    <property type="term" value="C:preribosome, large subunit precursor"/>
    <property type="evidence" value="ECO:0007669"/>
    <property type="project" value="UniProtKB-UniRule"/>
</dbReference>
<evidence type="ECO:0000256" key="3">
    <source>
        <dbReference type="ARBA" id="ARBA00023242"/>
    </source>
</evidence>
<feature type="region of interest" description="Disordered" evidence="5">
    <location>
        <begin position="305"/>
        <end position="332"/>
    </location>
</feature>
<feature type="region of interest" description="Disordered" evidence="5">
    <location>
        <begin position="267"/>
        <end position="290"/>
    </location>
</feature>
<dbReference type="EMBL" id="VRMN01000003">
    <property type="protein sequence ID" value="KAA8495748.1"/>
    <property type="molecule type" value="Genomic_DNA"/>
</dbReference>
<dbReference type="Pfam" id="PF06732">
    <property type="entry name" value="Pescadillo_N"/>
    <property type="match status" value="1"/>
</dbReference>
<feature type="region of interest" description="Disordered" evidence="5">
    <location>
        <begin position="488"/>
        <end position="541"/>
    </location>
</feature>
<dbReference type="InterPro" id="IPR010613">
    <property type="entry name" value="PES"/>
</dbReference>
<comment type="caution">
    <text evidence="7">The sequence shown here is derived from an EMBL/GenBank/DDBJ whole genome shotgun (WGS) entry which is preliminary data.</text>
</comment>
<evidence type="ECO:0000256" key="4">
    <source>
        <dbReference type="HAMAP-Rule" id="MF_03028"/>
    </source>
</evidence>
<dbReference type="InterPro" id="IPR001357">
    <property type="entry name" value="BRCT_dom"/>
</dbReference>
<dbReference type="GO" id="GO:0070545">
    <property type="term" value="C:PeBoW complex"/>
    <property type="evidence" value="ECO:0007669"/>
    <property type="project" value="TreeGrafter"/>
</dbReference>
<reference evidence="8" key="1">
    <citation type="journal article" date="2019" name="Nat. Commun.">
        <title>Expansion of phycobilisome linker gene families in mesophilic red algae.</title>
        <authorList>
            <person name="Lee J."/>
            <person name="Kim D."/>
            <person name="Bhattacharya D."/>
            <person name="Yoon H.S."/>
        </authorList>
    </citation>
    <scope>NUCLEOTIDE SEQUENCE [LARGE SCALE GENOMIC DNA]</scope>
    <source>
        <strain evidence="8">CCMP 1328</strain>
    </source>
</reference>
<keyword evidence="8" id="KW-1185">Reference proteome</keyword>
<dbReference type="InterPro" id="IPR036420">
    <property type="entry name" value="BRCT_dom_sf"/>
</dbReference>
<dbReference type="Gene3D" id="3.40.50.10190">
    <property type="entry name" value="BRCT domain"/>
    <property type="match status" value="1"/>
</dbReference>